<evidence type="ECO:0000259" key="5">
    <source>
        <dbReference type="PROSITE" id="PS50893"/>
    </source>
</evidence>
<reference evidence="6 7" key="2">
    <citation type="journal article" date="2016" name="Science">
        <title>A bacterium that degrades and assimilates poly(ethylene terephthalate).</title>
        <authorList>
            <person name="Yoshida S."/>
            <person name="Hiraga K."/>
            <person name="Takehana T."/>
            <person name="Taniguchi I."/>
            <person name="Yamaji H."/>
            <person name="Maeda Y."/>
            <person name="Toyohara K."/>
            <person name="Miyamoto K."/>
            <person name="Kimura Y."/>
            <person name="Oda K."/>
        </authorList>
    </citation>
    <scope>NUCLEOTIDE SEQUENCE [LARGE SCALE GENOMIC DNA]</scope>
    <source>
        <strain evidence="7">NBRC 110686 / TISTR 2288 / 201-F6</strain>
    </source>
</reference>
<evidence type="ECO:0000256" key="2">
    <source>
        <dbReference type="ARBA" id="ARBA00022475"/>
    </source>
</evidence>
<evidence type="ECO:0000256" key="3">
    <source>
        <dbReference type="ARBA" id="ARBA00022741"/>
    </source>
</evidence>
<dbReference type="RefSeq" id="WP_054020189.1">
    <property type="nucleotide sequence ID" value="NZ_BBYR01000032.1"/>
</dbReference>
<dbReference type="Gene3D" id="3.40.50.300">
    <property type="entry name" value="P-loop containing nucleotide triphosphate hydrolases"/>
    <property type="match status" value="1"/>
</dbReference>
<dbReference type="GO" id="GO:0005304">
    <property type="term" value="F:L-valine transmembrane transporter activity"/>
    <property type="evidence" value="ECO:0007669"/>
    <property type="project" value="TreeGrafter"/>
</dbReference>
<evidence type="ECO:0000256" key="1">
    <source>
        <dbReference type="ARBA" id="ARBA00022448"/>
    </source>
</evidence>
<dbReference type="AlphaFoldDB" id="A0A0K8P1Z8"/>
<keyword evidence="1" id="KW-0813">Transport</keyword>
<gene>
    <name evidence="6" type="ORF">ISF6_2030</name>
</gene>
<keyword evidence="2" id="KW-1003">Cell membrane</keyword>
<dbReference type="InterPro" id="IPR003439">
    <property type="entry name" value="ABC_transporter-like_ATP-bd"/>
</dbReference>
<evidence type="ECO:0000313" key="7">
    <source>
        <dbReference type="Proteomes" id="UP000037660"/>
    </source>
</evidence>
<reference evidence="7" key="1">
    <citation type="submission" date="2015-07" db="EMBL/GenBank/DDBJ databases">
        <title>Discovery of a poly(ethylene terephthalate assimilation.</title>
        <authorList>
            <person name="Yoshida S."/>
            <person name="Hiraga K."/>
            <person name="Takehana T."/>
            <person name="Taniguchi I."/>
            <person name="Yamaji H."/>
            <person name="Maeda Y."/>
            <person name="Toyohara K."/>
            <person name="Miyamoto K."/>
            <person name="Kimura Y."/>
            <person name="Oda K."/>
        </authorList>
    </citation>
    <scope>NUCLEOTIDE SEQUENCE [LARGE SCALE GENOMIC DNA]</scope>
    <source>
        <strain evidence="7">NBRC 110686 / TISTR 2288 / 201-F6</strain>
    </source>
</reference>
<dbReference type="PANTHER" id="PTHR45772:SF7">
    <property type="entry name" value="AMINO ACID ABC TRANSPORTER ATP-BINDING PROTEIN"/>
    <property type="match status" value="1"/>
</dbReference>
<dbReference type="GO" id="GO:0015188">
    <property type="term" value="F:L-isoleucine transmembrane transporter activity"/>
    <property type="evidence" value="ECO:0007669"/>
    <property type="project" value="TreeGrafter"/>
</dbReference>
<dbReference type="SMART" id="SM00382">
    <property type="entry name" value="AAA"/>
    <property type="match status" value="1"/>
</dbReference>
<dbReference type="PANTHER" id="PTHR45772">
    <property type="entry name" value="CONSERVED COMPONENT OF ABC TRANSPORTER FOR NATURAL AMINO ACIDS-RELATED"/>
    <property type="match status" value="1"/>
</dbReference>
<dbReference type="EMBL" id="BBYR01000032">
    <property type="protein sequence ID" value="GAP36190.1"/>
    <property type="molecule type" value="Genomic_DNA"/>
</dbReference>
<proteinExistence type="predicted"/>
<dbReference type="GO" id="GO:0042941">
    <property type="term" value="P:D-alanine transmembrane transport"/>
    <property type="evidence" value="ECO:0007669"/>
    <property type="project" value="TreeGrafter"/>
</dbReference>
<dbReference type="Proteomes" id="UP000037660">
    <property type="component" value="Unassembled WGS sequence"/>
</dbReference>
<organism evidence="6 7">
    <name type="scientific">Piscinibacter sakaiensis</name>
    <name type="common">Ideonella sakaiensis</name>
    <dbReference type="NCBI Taxonomy" id="1547922"/>
    <lineage>
        <taxon>Bacteria</taxon>
        <taxon>Pseudomonadati</taxon>
        <taxon>Pseudomonadota</taxon>
        <taxon>Betaproteobacteria</taxon>
        <taxon>Burkholderiales</taxon>
        <taxon>Sphaerotilaceae</taxon>
        <taxon>Piscinibacter</taxon>
    </lineage>
</organism>
<dbReference type="Pfam" id="PF00005">
    <property type="entry name" value="ABC_tran"/>
    <property type="match status" value="1"/>
</dbReference>
<dbReference type="STRING" id="1547922.ISF6_2030"/>
<protein>
    <submittedName>
        <fullName evidence="6">Branched-chain amino acid transport ATP-binding protein livG</fullName>
    </submittedName>
</protein>
<accession>A0A0K8P1Z8</accession>
<dbReference type="SUPFAM" id="SSF52540">
    <property type="entry name" value="P-loop containing nucleoside triphosphate hydrolases"/>
    <property type="match status" value="1"/>
</dbReference>
<feature type="domain" description="ABC transporter" evidence="5">
    <location>
        <begin position="4"/>
        <end position="237"/>
    </location>
</feature>
<dbReference type="GO" id="GO:0015808">
    <property type="term" value="P:L-alanine transport"/>
    <property type="evidence" value="ECO:0007669"/>
    <property type="project" value="TreeGrafter"/>
</dbReference>
<dbReference type="GO" id="GO:0005886">
    <property type="term" value="C:plasma membrane"/>
    <property type="evidence" value="ECO:0007669"/>
    <property type="project" value="TreeGrafter"/>
</dbReference>
<dbReference type="InterPro" id="IPR003593">
    <property type="entry name" value="AAA+_ATPase"/>
</dbReference>
<dbReference type="InterPro" id="IPR051120">
    <property type="entry name" value="ABC_AA/LPS_Transport"/>
</dbReference>
<dbReference type="OrthoDB" id="9805514at2"/>
<dbReference type="InterPro" id="IPR027417">
    <property type="entry name" value="P-loop_NTPase"/>
</dbReference>
<keyword evidence="4 6" id="KW-0067">ATP-binding</keyword>
<dbReference type="GO" id="GO:1903805">
    <property type="term" value="P:L-valine import across plasma membrane"/>
    <property type="evidence" value="ECO:0007669"/>
    <property type="project" value="TreeGrafter"/>
</dbReference>
<dbReference type="GO" id="GO:0016887">
    <property type="term" value="F:ATP hydrolysis activity"/>
    <property type="evidence" value="ECO:0007669"/>
    <property type="project" value="InterPro"/>
</dbReference>
<dbReference type="GO" id="GO:1903806">
    <property type="term" value="P:L-isoleucine import across plasma membrane"/>
    <property type="evidence" value="ECO:0007669"/>
    <property type="project" value="TreeGrafter"/>
</dbReference>
<dbReference type="Pfam" id="PF12399">
    <property type="entry name" value="BCA_ABC_TP_C"/>
    <property type="match status" value="1"/>
</dbReference>
<dbReference type="CDD" id="cd03219">
    <property type="entry name" value="ABC_Mj1267_LivG_branched"/>
    <property type="match status" value="1"/>
</dbReference>
<keyword evidence="2" id="KW-0472">Membrane</keyword>
<dbReference type="GO" id="GO:0015192">
    <property type="term" value="F:L-phenylalanine transmembrane transporter activity"/>
    <property type="evidence" value="ECO:0007669"/>
    <property type="project" value="TreeGrafter"/>
</dbReference>
<keyword evidence="3" id="KW-0547">Nucleotide-binding</keyword>
<dbReference type="GO" id="GO:0005524">
    <property type="term" value="F:ATP binding"/>
    <property type="evidence" value="ECO:0007669"/>
    <property type="project" value="UniProtKB-KW"/>
</dbReference>
<name>A0A0K8P1Z8_PISS1</name>
<evidence type="ECO:0000256" key="4">
    <source>
        <dbReference type="ARBA" id="ARBA00022840"/>
    </source>
</evidence>
<dbReference type="InterPro" id="IPR032823">
    <property type="entry name" value="BCA_ABC_TP_C"/>
</dbReference>
<sequence length="239" mass="25564">MPLLELQSVRKSYGALKVTDGVSLAVEAGETLGILGPNGAGKTTLFNLISGDVRADAGRIVFGGRPIDRLRPHQRCRAGIGRSYQVPQPFGAMTVFENLVTAACYGGGQREAEAWETAHAVLQRTGLAAQANRPAGALTLLDRKRLELARALATGPTLLLLDEIAGGLTEREAALLVEELQAIKAGGLTMIWIEHVVHALLAVADRLLVLNFGQTLAEGRPREVMAQPEVRRVYMGLEA</sequence>
<comment type="caution">
    <text evidence="6">The sequence shown here is derived from an EMBL/GenBank/DDBJ whole genome shotgun (WGS) entry which is preliminary data.</text>
</comment>
<keyword evidence="7" id="KW-1185">Reference proteome</keyword>
<dbReference type="PROSITE" id="PS50893">
    <property type="entry name" value="ABC_TRANSPORTER_2"/>
    <property type="match status" value="1"/>
</dbReference>
<evidence type="ECO:0000313" key="6">
    <source>
        <dbReference type="EMBL" id="GAP36190.1"/>
    </source>
</evidence>